<organism evidence="2 3">
    <name type="scientific">Jiella avicenniae</name>
    <dbReference type="NCBI Taxonomy" id="2907202"/>
    <lineage>
        <taxon>Bacteria</taxon>
        <taxon>Pseudomonadati</taxon>
        <taxon>Pseudomonadota</taxon>
        <taxon>Alphaproteobacteria</taxon>
        <taxon>Hyphomicrobiales</taxon>
        <taxon>Aurantimonadaceae</taxon>
        <taxon>Jiella</taxon>
    </lineage>
</organism>
<protein>
    <submittedName>
        <fullName evidence="2">Uncharacterized protein</fullName>
    </submittedName>
</protein>
<dbReference type="Proteomes" id="UP001139035">
    <property type="component" value="Unassembled WGS sequence"/>
</dbReference>
<keyword evidence="1" id="KW-1133">Transmembrane helix</keyword>
<dbReference type="RefSeq" id="WP_233718515.1">
    <property type="nucleotide sequence ID" value="NZ_JAJUWU010000004.1"/>
</dbReference>
<keyword evidence="1" id="KW-0812">Transmembrane</keyword>
<keyword evidence="1" id="KW-0472">Membrane</keyword>
<keyword evidence="3" id="KW-1185">Reference proteome</keyword>
<name>A0A9X1P0D3_9HYPH</name>
<sequence>MKDGATFGEPSLERSRAAKGKSWFQALGIVEELRSIDYPIPRIFVDVSGTTLGLVGLYGLVHVARNGCVDVAFRASGSSCMTASENPFLYLLAICGMGVAMGALLFVFFRADP</sequence>
<evidence type="ECO:0000313" key="3">
    <source>
        <dbReference type="Proteomes" id="UP001139035"/>
    </source>
</evidence>
<evidence type="ECO:0000256" key="1">
    <source>
        <dbReference type="SAM" id="Phobius"/>
    </source>
</evidence>
<dbReference type="EMBL" id="JAJUWU010000004">
    <property type="protein sequence ID" value="MCE7027554.1"/>
    <property type="molecule type" value="Genomic_DNA"/>
</dbReference>
<proteinExistence type="predicted"/>
<reference evidence="2" key="1">
    <citation type="submission" date="2022-01" db="EMBL/GenBank/DDBJ databases">
        <title>Jiella avicenniae sp. nov., a novel endophytic bacterium isolated from bark of Avicennia marina.</title>
        <authorList>
            <person name="Tuo L."/>
        </authorList>
    </citation>
    <scope>NUCLEOTIDE SEQUENCE</scope>
    <source>
        <strain evidence="2">CBK1P-4</strain>
    </source>
</reference>
<dbReference type="AlphaFoldDB" id="A0A9X1P0D3"/>
<feature type="transmembrane region" description="Helical" evidence="1">
    <location>
        <begin position="88"/>
        <end position="109"/>
    </location>
</feature>
<accession>A0A9X1P0D3</accession>
<gene>
    <name evidence="2" type="ORF">LZD57_06090</name>
</gene>
<evidence type="ECO:0000313" key="2">
    <source>
        <dbReference type="EMBL" id="MCE7027554.1"/>
    </source>
</evidence>
<comment type="caution">
    <text evidence="2">The sequence shown here is derived from an EMBL/GenBank/DDBJ whole genome shotgun (WGS) entry which is preliminary data.</text>
</comment>